<keyword evidence="7" id="KW-0472">Membrane</keyword>
<keyword evidence="11" id="KW-1185">Reference proteome</keyword>
<dbReference type="Pfam" id="PF08246">
    <property type="entry name" value="Inhibitor_I29"/>
    <property type="match status" value="1"/>
</dbReference>
<sequence>MTEVIEMLMIILIVTLCFLMIPFNTKPSAVIESRRKFDVFVRLYDKPYRSDAREYAYRFQIFRTSLSKIKQLNERARETNDTAIYGITQYADLTDREFIAHLLADLFPDEPTGAGGLPRAYQKYVIESRSAEMKNDIIFSRARRELKMPNNLPRTVDWREKGVISTVKNQGSCGACWAISVVDTIAALAAIKRNDRKLIELCHERVVRFENEEHVMLRHLATKGPIVAAVNAISWKYYLGGVIQYHCESDYELLNHAVAIVGYELNATVPYYIVKNSWGPRFGDHGYVKVAIGRNLCGIANRVSFIELIYVYTCGNSTEGPKRPKTTERKMAKKASGPLRQVCSGLCFGGAGALRLLERRLRNRIGPSPLPPGPIAAAVAGLRPSAPGPAPGLGAAVDTIAPDVLGPGAATTEGISPGELWPDESIWMRFSRSFSSSSMRLIRCAIRCISRRTSTFMSRTVAMRSRWASVDGCSRSPVSYVSEVVDRDCAISI</sequence>
<dbReference type="Pfam" id="PF00112">
    <property type="entry name" value="Peptidase_C1"/>
    <property type="match status" value="2"/>
</dbReference>
<dbReference type="STRING" id="139723.A0A182M8M4"/>
<dbReference type="GO" id="GO:0006508">
    <property type="term" value="P:proteolysis"/>
    <property type="evidence" value="ECO:0007669"/>
    <property type="project" value="UniProtKB-KW"/>
</dbReference>
<keyword evidence="6" id="KW-1015">Disulfide bond</keyword>
<dbReference type="InterPro" id="IPR000668">
    <property type="entry name" value="Peptidase_C1A_C"/>
</dbReference>
<dbReference type="InterPro" id="IPR039417">
    <property type="entry name" value="Peptidase_C1A_papain-like"/>
</dbReference>
<dbReference type="SUPFAM" id="SSF54001">
    <property type="entry name" value="Cysteine proteinases"/>
    <property type="match status" value="1"/>
</dbReference>
<dbReference type="PANTHER" id="PTHR12411">
    <property type="entry name" value="CYSTEINE PROTEASE FAMILY C1-RELATED"/>
    <property type="match status" value="1"/>
</dbReference>
<evidence type="ECO:0000256" key="5">
    <source>
        <dbReference type="ARBA" id="ARBA00023145"/>
    </source>
</evidence>
<comment type="similarity">
    <text evidence="1">Belongs to the peptidase C1 family.</text>
</comment>
<dbReference type="SMART" id="SM00645">
    <property type="entry name" value="Pept_C1"/>
    <property type="match status" value="1"/>
</dbReference>
<dbReference type="Proteomes" id="UP000075883">
    <property type="component" value="Unassembled WGS sequence"/>
</dbReference>
<evidence type="ECO:0000313" key="10">
    <source>
        <dbReference type="EnsemblMetazoa" id="ACUA012182-PA"/>
    </source>
</evidence>
<evidence type="ECO:0000256" key="4">
    <source>
        <dbReference type="ARBA" id="ARBA00022807"/>
    </source>
</evidence>
<dbReference type="InterPro" id="IPR013128">
    <property type="entry name" value="Peptidase_C1A"/>
</dbReference>
<dbReference type="AlphaFoldDB" id="A0A182M8M4"/>
<keyword evidence="7" id="KW-0812">Transmembrane</keyword>
<organism evidence="10 11">
    <name type="scientific">Anopheles culicifacies</name>
    <dbReference type="NCBI Taxonomy" id="139723"/>
    <lineage>
        <taxon>Eukaryota</taxon>
        <taxon>Metazoa</taxon>
        <taxon>Ecdysozoa</taxon>
        <taxon>Arthropoda</taxon>
        <taxon>Hexapoda</taxon>
        <taxon>Insecta</taxon>
        <taxon>Pterygota</taxon>
        <taxon>Neoptera</taxon>
        <taxon>Endopterygota</taxon>
        <taxon>Diptera</taxon>
        <taxon>Nematocera</taxon>
        <taxon>Culicoidea</taxon>
        <taxon>Culicidae</taxon>
        <taxon>Anophelinae</taxon>
        <taxon>Anopheles</taxon>
        <taxon>culicifacies species complex</taxon>
    </lineage>
</organism>
<feature type="transmembrane region" description="Helical" evidence="7">
    <location>
        <begin position="7"/>
        <end position="25"/>
    </location>
</feature>
<keyword evidence="4" id="KW-0788">Thiol protease</keyword>
<dbReference type="GO" id="GO:0008234">
    <property type="term" value="F:cysteine-type peptidase activity"/>
    <property type="evidence" value="ECO:0007669"/>
    <property type="project" value="UniProtKB-KW"/>
</dbReference>
<keyword evidence="2" id="KW-0645">Protease</keyword>
<evidence type="ECO:0000256" key="3">
    <source>
        <dbReference type="ARBA" id="ARBA00022801"/>
    </source>
</evidence>
<dbReference type="InterPro" id="IPR013201">
    <property type="entry name" value="Prot_inhib_I29"/>
</dbReference>
<dbReference type="InterPro" id="IPR038765">
    <property type="entry name" value="Papain-like_cys_pep_sf"/>
</dbReference>
<dbReference type="CDD" id="cd02248">
    <property type="entry name" value="Peptidase_C1A"/>
    <property type="match status" value="1"/>
</dbReference>
<keyword evidence="3" id="KW-0378">Hydrolase</keyword>
<dbReference type="InterPro" id="IPR000169">
    <property type="entry name" value="Pept_cys_AS"/>
</dbReference>
<reference evidence="11" key="1">
    <citation type="submission" date="2013-09" db="EMBL/GenBank/DDBJ databases">
        <title>The Genome Sequence of Anopheles culicifacies species A.</title>
        <authorList>
            <consortium name="The Broad Institute Genomics Platform"/>
            <person name="Neafsey D.E."/>
            <person name="Besansky N."/>
            <person name="Howell P."/>
            <person name="Walton C."/>
            <person name="Young S.K."/>
            <person name="Zeng Q."/>
            <person name="Gargeya S."/>
            <person name="Fitzgerald M."/>
            <person name="Haas B."/>
            <person name="Abouelleil A."/>
            <person name="Allen A.W."/>
            <person name="Alvarado L."/>
            <person name="Arachchi H.M."/>
            <person name="Berlin A.M."/>
            <person name="Chapman S.B."/>
            <person name="Gainer-Dewar J."/>
            <person name="Goldberg J."/>
            <person name="Griggs A."/>
            <person name="Gujja S."/>
            <person name="Hansen M."/>
            <person name="Howarth C."/>
            <person name="Imamovic A."/>
            <person name="Ireland A."/>
            <person name="Larimer J."/>
            <person name="McCowan C."/>
            <person name="Murphy C."/>
            <person name="Pearson M."/>
            <person name="Poon T.W."/>
            <person name="Priest M."/>
            <person name="Roberts A."/>
            <person name="Saif S."/>
            <person name="Shea T."/>
            <person name="Sisk P."/>
            <person name="Sykes S."/>
            <person name="Wortman J."/>
            <person name="Nusbaum C."/>
            <person name="Birren B."/>
        </authorList>
    </citation>
    <scope>NUCLEOTIDE SEQUENCE [LARGE SCALE GENOMIC DNA]</scope>
    <source>
        <strain evidence="11">A-37</strain>
    </source>
</reference>
<keyword evidence="7" id="KW-1133">Transmembrane helix</keyword>
<evidence type="ECO:0000256" key="2">
    <source>
        <dbReference type="ARBA" id="ARBA00022670"/>
    </source>
</evidence>
<dbReference type="VEuPathDB" id="VectorBase:ACUA012182"/>
<reference evidence="10" key="2">
    <citation type="submission" date="2020-05" db="UniProtKB">
        <authorList>
            <consortium name="EnsemblMetazoa"/>
        </authorList>
    </citation>
    <scope>IDENTIFICATION</scope>
    <source>
        <strain evidence="10">A-37</strain>
    </source>
</reference>
<evidence type="ECO:0000256" key="6">
    <source>
        <dbReference type="ARBA" id="ARBA00023157"/>
    </source>
</evidence>
<evidence type="ECO:0008006" key="12">
    <source>
        <dbReference type="Google" id="ProtNLM"/>
    </source>
</evidence>
<dbReference type="EnsemblMetazoa" id="ACUA012182-RA">
    <property type="protein sequence ID" value="ACUA012182-PA"/>
    <property type="gene ID" value="ACUA012182"/>
</dbReference>
<evidence type="ECO:0000313" key="11">
    <source>
        <dbReference type="Proteomes" id="UP000075883"/>
    </source>
</evidence>
<accession>A0A182M8M4</accession>
<evidence type="ECO:0000256" key="1">
    <source>
        <dbReference type="ARBA" id="ARBA00008455"/>
    </source>
</evidence>
<evidence type="ECO:0000259" key="8">
    <source>
        <dbReference type="SMART" id="SM00645"/>
    </source>
</evidence>
<feature type="domain" description="Peptidase C1A papain C-terminal" evidence="8">
    <location>
        <begin position="152"/>
        <end position="307"/>
    </location>
</feature>
<evidence type="ECO:0000259" key="9">
    <source>
        <dbReference type="SMART" id="SM00848"/>
    </source>
</evidence>
<evidence type="ECO:0000256" key="7">
    <source>
        <dbReference type="SAM" id="Phobius"/>
    </source>
</evidence>
<keyword evidence="5" id="KW-0865">Zymogen</keyword>
<name>A0A182M8M4_9DIPT</name>
<dbReference type="PROSITE" id="PS00139">
    <property type="entry name" value="THIOL_PROTEASE_CYS"/>
    <property type="match status" value="1"/>
</dbReference>
<dbReference type="PRINTS" id="PR00705">
    <property type="entry name" value="PAPAIN"/>
</dbReference>
<feature type="domain" description="Cathepsin propeptide inhibitor" evidence="9">
    <location>
        <begin position="37"/>
        <end position="98"/>
    </location>
</feature>
<dbReference type="Gene3D" id="3.90.70.10">
    <property type="entry name" value="Cysteine proteinases"/>
    <property type="match status" value="2"/>
</dbReference>
<dbReference type="EMBL" id="AXCM01000144">
    <property type="status" value="NOT_ANNOTATED_CDS"/>
    <property type="molecule type" value="Genomic_DNA"/>
</dbReference>
<dbReference type="SMART" id="SM00848">
    <property type="entry name" value="Inhibitor_I29"/>
    <property type="match status" value="1"/>
</dbReference>
<proteinExistence type="inferred from homology"/>
<protein>
    <recommendedName>
        <fullName evidence="12">Cathepsin O</fullName>
    </recommendedName>
</protein>